<organism evidence="9 10">
    <name type="scientific">Citricoccus parietis</name>
    <dbReference type="NCBI Taxonomy" id="592307"/>
    <lineage>
        <taxon>Bacteria</taxon>
        <taxon>Bacillati</taxon>
        <taxon>Actinomycetota</taxon>
        <taxon>Actinomycetes</taxon>
        <taxon>Micrococcales</taxon>
        <taxon>Micrococcaceae</taxon>
        <taxon>Citricoccus</taxon>
    </lineage>
</organism>
<keyword evidence="5 6" id="KW-0472">Membrane</keyword>
<feature type="transmembrane region" description="Helical" evidence="6">
    <location>
        <begin position="41"/>
        <end position="58"/>
    </location>
</feature>
<reference evidence="9 10" key="1">
    <citation type="submission" date="2024-09" db="EMBL/GenBank/DDBJ databases">
        <authorList>
            <person name="Sun Q."/>
            <person name="Mori K."/>
        </authorList>
    </citation>
    <scope>NUCLEOTIDE SEQUENCE [LARGE SCALE GENOMIC DNA]</scope>
    <source>
        <strain evidence="9 10">CCM 7609</strain>
    </source>
</reference>
<feature type="transmembrane region" description="Helical" evidence="6">
    <location>
        <begin position="19"/>
        <end position="36"/>
    </location>
</feature>
<name>A0ABV5FWZ6_9MICC</name>
<evidence type="ECO:0000313" key="10">
    <source>
        <dbReference type="Proteomes" id="UP001589575"/>
    </source>
</evidence>
<evidence type="ECO:0000259" key="7">
    <source>
        <dbReference type="Pfam" id="PF03553"/>
    </source>
</evidence>
<keyword evidence="10" id="KW-1185">Reference proteome</keyword>
<feature type="transmembrane region" description="Helical" evidence="6">
    <location>
        <begin position="170"/>
        <end position="191"/>
    </location>
</feature>
<feature type="domain" description="Putative Na+/H+ antiporter N-terminal" evidence="8">
    <location>
        <begin position="22"/>
        <end position="105"/>
    </location>
</feature>
<gene>
    <name evidence="9" type="ORF">ACFFX0_08395</name>
</gene>
<evidence type="ECO:0000256" key="6">
    <source>
        <dbReference type="SAM" id="Phobius"/>
    </source>
</evidence>
<feature type="transmembrane region" description="Helical" evidence="6">
    <location>
        <begin position="304"/>
        <end position="328"/>
    </location>
</feature>
<dbReference type="PANTHER" id="PTHR37821:SF1">
    <property type="entry name" value="AMINO ACID TRANSPORTER YUIF-RELATED"/>
    <property type="match status" value="1"/>
</dbReference>
<accession>A0ABV5FWZ6</accession>
<dbReference type="PANTHER" id="PTHR37821">
    <property type="entry name" value="AMINO ACID TRANSPORTER YUIF-RELATED"/>
    <property type="match status" value="1"/>
</dbReference>
<dbReference type="InterPro" id="IPR052576">
    <property type="entry name" value="AA_Transporter-Related"/>
</dbReference>
<feature type="transmembrane region" description="Helical" evidence="6">
    <location>
        <begin position="259"/>
        <end position="292"/>
    </location>
</feature>
<feature type="transmembrane region" description="Helical" evidence="6">
    <location>
        <begin position="78"/>
        <end position="96"/>
    </location>
</feature>
<evidence type="ECO:0000313" key="9">
    <source>
        <dbReference type="EMBL" id="MFB9071213.1"/>
    </source>
</evidence>
<comment type="subcellular location">
    <subcellularLocation>
        <location evidence="1">Cell membrane</location>
        <topology evidence="1">Multi-pass membrane protein</topology>
    </subcellularLocation>
</comment>
<dbReference type="InterPro" id="IPR032813">
    <property type="entry name" value="Na_H_antiport_N"/>
</dbReference>
<feature type="domain" description="Na+/H+ antiporter NhaC-like C-terminal" evidence="7">
    <location>
        <begin position="162"/>
        <end position="451"/>
    </location>
</feature>
<evidence type="ECO:0000256" key="1">
    <source>
        <dbReference type="ARBA" id="ARBA00004651"/>
    </source>
</evidence>
<evidence type="ECO:0000256" key="3">
    <source>
        <dbReference type="ARBA" id="ARBA00022692"/>
    </source>
</evidence>
<evidence type="ECO:0000256" key="5">
    <source>
        <dbReference type="ARBA" id="ARBA00023136"/>
    </source>
</evidence>
<dbReference type="InterPro" id="IPR018461">
    <property type="entry name" value="Na/H_Antiport_NhaC-like_C"/>
</dbReference>
<dbReference type="Pfam" id="PF13726">
    <property type="entry name" value="Na_H_antiport_2"/>
    <property type="match status" value="1"/>
</dbReference>
<keyword evidence="4 6" id="KW-1133">Transmembrane helix</keyword>
<dbReference type="Proteomes" id="UP001589575">
    <property type="component" value="Unassembled WGS sequence"/>
</dbReference>
<dbReference type="EMBL" id="JBHMFI010000001">
    <property type="protein sequence ID" value="MFB9071213.1"/>
    <property type="molecule type" value="Genomic_DNA"/>
</dbReference>
<proteinExistence type="predicted"/>
<protein>
    <submittedName>
        <fullName evidence="9">Na+/H+ antiporter family protein</fullName>
    </submittedName>
</protein>
<comment type="caution">
    <text evidence="9">The sequence shown here is derived from an EMBL/GenBank/DDBJ whole genome shotgun (WGS) entry which is preliminary data.</text>
</comment>
<evidence type="ECO:0000259" key="8">
    <source>
        <dbReference type="Pfam" id="PF13726"/>
    </source>
</evidence>
<keyword evidence="2" id="KW-1003">Cell membrane</keyword>
<dbReference type="Pfam" id="PF03553">
    <property type="entry name" value="Na_H_antiporter"/>
    <property type="match status" value="1"/>
</dbReference>
<feature type="transmembrane region" description="Helical" evidence="6">
    <location>
        <begin position="376"/>
        <end position="405"/>
    </location>
</feature>
<feature type="transmembrane region" description="Helical" evidence="6">
    <location>
        <begin position="203"/>
        <end position="224"/>
    </location>
</feature>
<evidence type="ECO:0000256" key="2">
    <source>
        <dbReference type="ARBA" id="ARBA00022475"/>
    </source>
</evidence>
<keyword evidence="3 6" id="KW-0812">Transmembrane</keyword>
<sequence length="458" mass="47559">MHCHRAVASPPRNRGPTTVLLNPVVVSVVVLAALSLARVNVIVALLIAALVAGLMSGLSVEDTMSTLVGGLGGQGETALSYILLGILSVMVARSGITEKLIRWILPRIQGKRAMTLFGIAGLACFSQNLVPVHIAFIPILIPPLLTVFNRMKIDRRAVATALTFGLKAPYMLIPLGFGLIFQNIIVGEMAAYGMEIELSQIPLAMAIPVATMVVGLVIAILVTYRRPREYRDAAPDLGVAAFGTNGASGSDTGWTRQHVVVLIALAVTLVLQLVFGSLVIAALGGVLIIFIFRGERWRASDELAHGGVTMMGTIAFIMLVASGYASVLTETGAVDDLVTAASGWIGDSQLLAAVVMMTVGLLVTIGIGSSFGTIPILAAIFVPLCAAVGFSPLATAALVGAAGAIGDAGSPASDSTLGPTSGLNVDGQHHHIWDTCVPTFVHFNIPLFFGGIIAAMVL</sequence>
<evidence type="ECO:0000256" key="4">
    <source>
        <dbReference type="ARBA" id="ARBA00022989"/>
    </source>
</evidence>
<feature type="transmembrane region" description="Helical" evidence="6">
    <location>
        <begin position="348"/>
        <end position="369"/>
    </location>
</feature>
<feature type="transmembrane region" description="Helical" evidence="6">
    <location>
        <begin position="440"/>
        <end position="457"/>
    </location>
</feature>
<feature type="transmembrane region" description="Helical" evidence="6">
    <location>
        <begin position="116"/>
        <end position="141"/>
    </location>
</feature>